<dbReference type="OrthoDB" id="9789113at2"/>
<sequence length="196" mass="22362">MIETLHELDQELFLFLNGLGTSSWDGFWLFMTEKFYQIPLYLVLLLLFYKYYGKKGTLITLLTVALLITASDQLANLFKYVLVQRPRPCQPHAIGDLTRLVAEHCGRYGFFSGHSTSSMALAVFTGLTLRKYLKYIFPFMICWSIIVSYSRIYLGVHYPGDVLVGWTAGTLLGLLAYNVFNWGIKKYAPNALETVT</sequence>
<dbReference type="CDD" id="cd03395">
    <property type="entry name" value="PAP2_like_4"/>
    <property type="match status" value="1"/>
</dbReference>
<keyword evidence="1" id="KW-1133">Transmembrane helix</keyword>
<comment type="caution">
    <text evidence="3">The sequence shown here is derived from an EMBL/GenBank/DDBJ whole genome shotgun (WGS) entry which is preliminary data.</text>
</comment>
<proteinExistence type="predicted"/>
<dbReference type="PANTHER" id="PTHR14969:SF13">
    <property type="entry name" value="AT30094P"/>
    <property type="match status" value="1"/>
</dbReference>
<dbReference type="SMART" id="SM00014">
    <property type="entry name" value="acidPPc"/>
    <property type="match status" value="1"/>
</dbReference>
<feature type="transmembrane region" description="Helical" evidence="1">
    <location>
        <begin position="162"/>
        <end position="180"/>
    </location>
</feature>
<evidence type="ECO:0000256" key="1">
    <source>
        <dbReference type="SAM" id="Phobius"/>
    </source>
</evidence>
<dbReference type="PANTHER" id="PTHR14969">
    <property type="entry name" value="SPHINGOSINE-1-PHOSPHATE PHOSPHOHYDROLASE"/>
    <property type="match status" value="1"/>
</dbReference>
<evidence type="ECO:0000313" key="4">
    <source>
        <dbReference type="Proteomes" id="UP000292262"/>
    </source>
</evidence>
<feature type="domain" description="Phosphatidic acid phosphatase type 2/haloperoxidase" evidence="2">
    <location>
        <begin position="60"/>
        <end position="177"/>
    </location>
</feature>
<gene>
    <name evidence="3" type="ORF">EV197_1493</name>
</gene>
<dbReference type="Pfam" id="PF01569">
    <property type="entry name" value="PAP2"/>
    <property type="match status" value="1"/>
</dbReference>
<dbReference type="RefSeq" id="WP_130286044.1">
    <property type="nucleotide sequence ID" value="NZ_SGXE01000001.1"/>
</dbReference>
<keyword evidence="4" id="KW-1185">Reference proteome</keyword>
<accession>A0A4Q7PI59</accession>
<name>A0A4Q7PI59_9FLAO</name>
<feature type="transmembrane region" description="Helical" evidence="1">
    <location>
        <begin position="136"/>
        <end position="156"/>
    </location>
</feature>
<feature type="transmembrane region" description="Helical" evidence="1">
    <location>
        <begin position="36"/>
        <end position="52"/>
    </location>
</feature>
<dbReference type="InterPro" id="IPR000326">
    <property type="entry name" value="PAP2/HPO"/>
</dbReference>
<protein>
    <submittedName>
        <fullName evidence="3">Undecaprenyl-diphosphatase</fullName>
    </submittedName>
</protein>
<keyword evidence="1" id="KW-0812">Transmembrane</keyword>
<evidence type="ECO:0000259" key="2">
    <source>
        <dbReference type="SMART" id="SM00014"/>
    </source>
</evidence>
<dbReference type="SUPFAM" id="SSF48317">
    <property type="entry name" value="Acid phosphatase/Vanadium-dependent haloperoxidase"/>
    <property type="match status" value="1"/>
</dbReference>
<dbReference type="Proteomes" id="UP000292262">
    <property type="component" value="Unassembled WGS sequence"/>
</dbReference>
<dbReference type="InterPro" id="IPR036938">
    <property type="entry name" value="PAP2/HPO_sf"/>
</dbReference>
<reference evidence="3 4" key="1">
    <citation type="submission" date="2019-02" db="EMBL/GenBank/DDBJ databases">
        <title>Genomic Encyclopedia of Type Strains, Phase IV (KMG-IV): sequencing the most valuable type-strain genomes for metagenomic binning, comparative biology and taxonomic classification.</title>
        <authorList>
            <person name="Goeker M."/>
        </authorList>
    </citation>
    <scope>NUCLEOTIDE SEQUENCE [LARGE SCALE GENOMIC DNA]</scope>
    <source>
        <strain evidence="3 4">DSM 17196</strain>
    </source>
</reference>
<dbReference type="AlphaFoldDB" id="A0A4Q7PI59"/>
<organism evidence="3 4">
    <name type="scientific">Aquimarina brevivitae</name>
    <dbReference type="NCBI Taxonomy" id="323412"/>
    <lineage>
        <taxon>Bacteria</taxon>
        <taxon>Pseudomonadati</taxon>
        <taxon>Bacteroidota</taxon>
        <taxon>Flavobacteriia</taxon>
        <taxon>Flavobacteriales</taxon>
        <taxon>Flavobacteriaceae</taxon>
        <taxon>Aquimarina</taxon>
    </lineage>
</organism>
<keyword evidence="1" id="KW-0472">Membrane</keyword>
<dbReference type="EMBL" id="SGXE01000001">
    <property type="protein sequence ID" value="RZT00257.1"/>
    <property type="molecule type" value="Genomic_DNA"/>
</dbReference>
<dbReference type="Gene3D" id="1.20.144.10">
    <property type="entry name" value="Phosphatidic acid phosphatase type 2/haloperoxidase"/>
    <property type="match status" value="1"/>
</dbReference>
<evidence type="ECO:0000313" key="3">
    <source>
        <dbReference type="EMBL" id="RZT00257.1"/>
    </source>
</evidence>